<dbReference type="AlphaFoldDB" id="A0A1B8G9L1"/>
<evidence type="ECO:0000313" key="2">
    <source>
        <dbReference type="EMBL" id="OBT92518.2"/>
    </source>
</evidence>
<evidence type="ECO:0000313" key="3">
    <source>
        <dbReference type="Proteomes" id="UP000091956"/>
    </source>
</evidence>
<gene>
    <name evidence="2" type="ORF">VE01_09492</name>
</gene>
<sequence length="383" mass="42743">MDSFSVVVRIIGTIRLTSDIVTCLHDAKGLPMDHTQCEIELSHVSNLLSALNYHIHEQASSNEPWNLQVKALVDGPVDQYTSTLQQLKLKLTSTTWESSKEEVSSVLSKVKQLKLLIEIALQKDHLELSQALKNDTAIISTTPHDKATKKVEGSDPSIPAPATVMSQDRGYPYVKELDDIEQLKDFLRRGKNFFRRLLRPPIPKGSQRVEWICGCGDLLYMDFNSNSTSLLTISALFFSSLEDSQLSRVSDIPNRSLLRAISMPMLVHSIGNISQNSTTQLGPAPRLHSSSPTQTQIGTNSTTSAVPTESSYKFLELCVNSGKLLKTLGEIDVSSINTDGEFFGVVKSHYLRLRSFRARFWLLKPVNVSYVRVNLPFHSYPLP</sequence>
<keyword evidence="3" id="KW-1185">Reference proteome</keyword>
<reference evidence="3" key="2">
    <citation type="journal article" date="2018" name="Nat. Commun.">
        <title>Extreme sensitivity to ultraviolet light in the fungal pathogen causing white-nose syndrome of bats.</title>
        <authorList>
            <person name="Palmer J.M."/>
            <person name="Drees K.P."/>
            <person name="Foster J.T."/>
            <person name="Lindner D.L."/>
        </authorList>
    </citation>
    <scope>NUCLEOTIDE SEQUENCE [LARGE SCALE GENOMIC DNA]</scope>
    <source>
        <strain evidence="3">UAMH 10579</strain>
    </source>
</reference>
<feature type="compositionally biased region" description="Polar residues" evidence="1">
    <location>
        <begin position="288"/>
        <end position="304"/>
    </location>
</feature>
<dbReference type="EMBL" id="KV460266">
    <property type="protein sequence ID" value="OBT92518.2"/>
    <property type="molecule type" value="Genomic_DNA"/>
</dbReference>
<accession>A0A1B8G9L1</accession>
<name>A0A1B8G9L1_9PEZI</name>
<organism evidence="2 3">
    <name type="scientific">Pseudogymnoascus verrucosus</name>
    <dbReference type="NCBI Taxonomy" id="342668"/>
    <lineage>
        <taxon>Eukaryota</taxon>
        <taxon>Fungi</taxon>
        <taxon>Dikarya</taxon>
        <taxon>Ascomycota</taxon>
        <taxon>Pezizomycotina</taxon>
        <taxon>Leotiomycetes</taxon>
        <taxon>Thelebolales</taxon>
        <taxon>Thelebolaceae</taxon>
        <taxon>Pseudogymnoascus</taxon>
    </lineage>
</organism>
<dbReference type="RefSeq" id="XP_059319323.1">
    <property type="nucleotide sequence ID" value="XM_059464073.1"/>
</dbReference>
<protein>
    <submittedName>
        <fullName evidence="2">Uncharacterized protein</fullName>
    </submittedName>
</protein>
<proteinExistence type="predicted"/>
<dbReference type="GeneID" id="28842878"/>
<feature type="region of interest" description="Disordered" evidence="1">
    <location>
        <begin position="278"/>
        <end position="304"/>
    </location>
</feature>
<reference evidence="2 3" key="1">
    <citation type="submission" date="2016-03" db="EMBL/GenBank/DDBJ databases">
        <title>Comparative genomics of Pseudogymnoascus destructans, the fungus causing white-nose syndrome of bats.</title>
        <authorList>
            <person name="Palmer J.M."/>
            <person name="Drees K.P."/>
            <person name="Foster J.T."/>
            <person name="Lindner D.L."/>
        </authorList>
    </citation>
    <scope>NUCLEOTIDE SEQUENCE [LARGE SCALE GENOMIC DNA]</scope>
    <source>
        <strain evidence="2 3">UAMH 10579</strain>
    </source>
</reference>
<evidence type="ECO:0000256" key="1">
    <source>
        <dbReference type="SAM" id="MobiDB-lite"/>
    </source>
</evidence>
<dbReference type="Proteomes" id="UP000091956">
    <property type="component" value="Unassembled WGS sequence"/>
</dbReference>